<feature type="compositionally biased region" description="Polar residues" evidence="1">
    <location>
        <begin position="1515"/>
        <end position="1557"/>
    </location>
</feature>
<dbReference type="OrthoDB" id="347852at2759"/>
<feature type="region of interest" description="Disordered" evidence="1">
    <location>
        <begin position="144"/>
        <end position="177"/>
    </location>
</feature>
<dbReference type="GeneID" id="25270294"/>
<evidence type="ECO:0000256" key="1">
    <source>
        <dbReference type="SAM" id="MobiDB-lite"/>
    </source>
</evidence>
<feature type="compositionally biased region" description="Basic and acidic residues" evidence="1">
    <location>
        <begin position="1114"/>
        <end position="1123"/>
    </location>
</feature>
<feature type="compositionally biased region" description="Polar residues" evidence="1">
    <location>
        <begin position="601"/>
        <end position="627"/>
    </location>
</feature>
<feature type="region of interest" description="Disordered" evidence="1">
    <location>
        <begin position="311"/>
        <end position="335"/>
    </location>
</feature>
<feature type="compositionally biased region" description="Polar residues" evidence="1">
    <location>
        <begin position="1465"/>
        <end position="1474"/>
    </location>
</feature>
<keyword evidence="3" id="KW-1185">Reference proteome</keyword>
<feature type="region of interest" description="Disordered" evidence="1">
    <location>
        <begin position="1359"/>
        <end position="1421"/>
    </location>
</feature>
<feature type="compositionally biased region" description="Polar residues" evidence="1">
    <location>
        <begin position="311"/>
        <end position="323"/>
    </location>
</feature>
<name>U6GN00_EIMAC</name>
<reference evidence="2" key="2">
    <citation type="submission" date="2013-10" db="EMBL/GenBank/DDBJ databases">
        <authorList>
            <person name="Aslett M."/>
        </authorList>
    </citation>
    <scope>NUCLEOTIDE SEQUENCE</scope>
    <source>
        <strain evidence="2">Houghton</strain>
    </source>
</reference>
<feature type="region of interest" description="Disordered" evidence="1">
    <location>
        <begin position="1069"/>
        <end position="1139"/>
    </location>
</feature>
<reference evidence="2" key="1">
    <citation type="submission" date="2013-10" db="EMBL/GenBank/DDBJ databases">
        <title>Genomic analysis of the causative agents of coccidiosis in chickens.</title>
        <authorList>
            <person name="Reid A.J."/>
            <person name="Blake D."/>
            <person name="Billington K."/>
            <person name="Browne H."/>
            <person name="Dunn M."/>
            <person name="Hung S."/>
            <person name="Kawahara F."/>
            <person name="Miranda-Saavedra D."/>
            <person name="Mourier T."/>
            <person name="Nagra H."/>
            <person name="Otto T.D."/>
            <person name="Rawlings N."/>
            <person name="Sanchez A."/>
            <person name="Sanders M."/>
            <person name="Subramaniam C."/>
            <person name="Tay Y."/>
            <person name="Dear P."/>
            <person name="Doerig C."/>
            <person name="Gruber A."/>
            <person name="Parkinson J."/>
            <person name="Shirley M."/>
            <person name="Wan K.L."/>
            <person name="Berriman M."/>
            <person name="Tomley F."/>
            <person name="Pain A."/>
        </authorList>
    </citation>
    <scope>NUCLEOTIDE SEQUENCE</scope>
    <source>
        <strain evidence="2">Houghton</strain>
    </source>
</reference>
<feature type="compositionally biased region" description="Basic and acidic residues" evidence="1">
    <location>
        <begin position="1387"/>
        <end position="1396"/>
    </location>
</feature>
<dbReference type="VEuPathDB" id="ToxoDB:EAH_00022240"/>
<accession>U6GN00</accession>
<feature type="compositionally biased region" description="Low complexity" evidence="1">
    <location>
        <begin position="1590"/>
        <end position="1607"/>
    </location>
</feature>
<gene>
    <name evidence="2" type="ORF">EAH_00022240</name>
</gene>
<feature type="compositionally biased region" description="Polar residues" evidence="1">
    <location>
        <begin position="1619"/>
        <end position="1632"/>
    </location>
</feature>
<feature type="region of interest" description="Disordered" evidence="1">
    <location>
        <begin position="601"/>
        <end position="632"/>
    </location>
</feature>
<dbReference type="EMBL" id="HG671682">
    <property type="protein sequence ID" value="CDI81535.1"/>
    <property type="molecule type" value="Genomic_DNA"/>
</dbReference>
<dbReference type="RefSeq" id="XP_013248769.1">
    <property type="nucleotide sequence ID" value="XM_013393315.1"/>
</dbReference>
<organism evidence="2 3">
    <name type="scientific">Eimeria acervulina</name>
    <name type="common">Coccidian parasite</name>
    <dbReference type="NCBI Taxonomy" id="5801"/>
    <lineage>
        <taxon>Eukaryota</taxon>
        <taxon>Sar</taxon>
        <taxon>Alveolata</taxon>
        <taxon>Apicomplexa</taxon>
        <taxon>Conoidasida</taxon>
        <taxon>Coccidia</taxon>
        <taxon>Eucoccidiorida</taxon>
        <taxon>Eimeriorina</taxon>
        <taxon>Eimeriidae</taxon>
        <taxon>Eimeria</taxon>
    </lineage>
</organism>
<proteinExistence type="predicted"/>
<dbReference type="Proteomes" id="UP000018050">
    <property type="component" value="Unassembled WGS sequence"/>
</dbReference>
<feature type="region of interest" description="Disordered" evidence="1">
    <location>
        <begin position="1447"/>
        <end position="1638"/>
    </location>
</feature>
<dbReference type="OMA" id="HETICRR"/>
<evidence type="ECO:0000313" key="2">
    <source>
        <dbReference type="EMBL" id="CDI81535.1"/>
    </source>
</evidence>
<sequence length="1851" mass="201745">MIRQAMPRSTKVSAVHGRELFRQALEPPHLPTCNGPNSNGQKILALEVMEDAPRTKEVDAAAGARTSPEHTSRNAHVGLTLPTKLKSRSQQSQHVHGNGLPDPFSTASVCGNLIAAVPEHPEELSPQSALQKKTPLCLNGSCHAEADGSSSASGPSKQLHLALPHSAAPSTHFSSDEVTEGLRLGGLESWHFQTEVKEKELNGPQQANNNDCLGKEIAQHVEGVPEKLRPILSQEELLEGAQKNVDVAGNVRAGYESRMQDMLKPKDDGQSTAPSSDMRILRSKTVMIPDQSISRIPRDIPLRRQTTAVQCNQHKNTSPSVDSSRGRRKTSTPISCHSVRRTQSDGRELFSGDASVPQTSIARMDDLHSSRVAKRRVISISRRSPQQLEENFVTRSTPEIHFPCDPVPPSSSSFSQNGTLGISAYLQNVCRQVGQEKHVTCNEGTEDYLTVKNDNATNSLRDKKNAASLLVSKRCRSAFQKQVCHVEMSTSREQGHSAKQLAMVTFRAKGGVSIETLRRLPRPTHQTRKVGREACKRHHNEVQSLSSQLQKRPSCRFTRRRLKCKNGGRQLVLRHIYQKRPHETICRRDKYNETSAIQQEAASNQLLKDSSGKTSSMGESITASPASTPKRGLSGEKCDIHIGAYLKGGECNARVQQLENCPTSSSFNTFVASETLVGKALRNHCSTLEELEVCRNDEAAQNVKGCKAHIQEVSASLPSHNTLRRRAVSCISSGSDGVPQLQFIGGPWMSCHQRVSRSLSWTTGCARNGDTALVPLKESTGNLPKLSLGEPPHLSEVEPVLSYRGSSDEAGNVASIGSTITEANATALRLEVENTHHEPSVSKVFQGIFCRELSSGHDMLMGAISTASSQSPYTKRTQGSLVNIPPRLTIDSPLLGNAAALAPLPHEPGAESRVRPHEISAGLSMASGGRFGQVGTLSEAPSGDYAVPHFPGPHIVRHPHALLLTEGGKRMIHSINTHASGQPAIEPAGPSKGSIWATPRSVLISHLDGCGGYTDGKAAKTGNDSKPPYGRILHWGSLQINEQALQTPCCRGDAEESVTKSNLQGDAANYAEKNPFPQPFADSQQEPSALPSVAQSCPALPTPLHTPVRSQEYTQKDNHRSAVDESGLPGFSYDNRLHTPGARAPRRAFARVLGTLRRAASPCVHSVTGAYRCRGALCYCSGTWRDHAFCHVPVFCNHLMREGVLPVQHHGPFYRRSKIPSSFYLKEEALKWMLHSQRKRVHLLNKQLAIQQQQLEQALQFQQTQFKQTLNRMNFSIGRLKNDYTLRKQSLGLRHPSFSRRRTRTICSQERPFAILQAAAAATAAALAAVGVCEQRAHKLLAHSQNPVFSIGDSAQGSVGTVKSEGHRGATHGLLPGSQQQLPAAKLGEKVRRDSARPLGRPSMNEEPARPHQREVNFQSRESNDVVARKLQWCLASFQKAYDPLNHSSQDSAHGGNNVLPLQLAPSQSWQPSPTEYVEKGQPELGCPMLPRAASEPPCPKLSIGLDHSFPSPGRNISTSGAIDYSRSSSQVEVTVTPSVRNNRSIPAQRIQTKQNASRSREGSSGGRRTEPPDLLADASTCRKRNSMPLSSASLASCRSLSRGSRGSHVESRSRRTAIRSNSNGQRGNIHSETSRKKPGDILLVEGLHGVPGRYRCNAIPMAYHRDPSISIFSQLFEDSFRRQRNLLLLRMQKQLGSISIVRPQRTRGGETLQHRPMLVARALTSHNVTSHSGGTAKSVSSKQEVCPRLGWINSSREALRTHAEISRKPTDGHGDHKGIRGKPSPMEDAVGEELFLCPGSLCLTVAQATADPESSLCMHAATPPARLVQLPSRRENLGAFVAALEAESLN</sequence>
<evidence type="ECO:0000313" key="3">
    <source>
        <dbReference type="Proteomes" id="UP000018050"/>
    </source>
</evidence>
<protein>
    <submittedName>
        <fullName evidence="2">Uncharacterized protein</fullName>
    </submittedName>
</protein>